<dbReference type="InterPro" id="IPR002637">
    <property type="entry name" value="RdgB/HAM1"/>
</dbReference>
<dbReference type="Pfam" id="PF01725">
    <property type="entry name" value="Ham1p_like"/>
    <property type="match status" value="1"/>
</dbReference>
<keyword evidence="15 21" id="KW-0539">Nucleus</keyword>
<name>A0A395RY11_FUSSP</name>
<keyword evidence="6 21" id="KW-0808">Transferase</keyword>
<dbReference type="FunFam" id="3.90.950.10:FF:000003">
    <property type="entry name" value="Inosine triphosphate pyrophosphatase"/>
    <property type="match status" value="1"/>
</dbReference>
<feature type="binding site" evidence="21">
    <location>
        <position position="20"/>
    </location>
    <ligand>
        <name>ATP</name>
        <dbReference type="ChEBI" id="CHEBI:30616"/>
    </ligand>
</feature>
<feature type="binding site" evidence="20">
    <location>
        <position position="271"/>
    </location>
    <ligand>
        <name>ITP</name>
        <dbReference type="ChEBI" id="CHEBI:61402"/>
    </ligand>
</feature>
<dbReference type="GO" id="GO:0005634">
    <property type="term" value="C:nucleus"/>
    <property type="evidence" value="ECO:0007669"/>
    <property type="project" value="UniProtKB-SubCell"/>
</dbReference>
<evidence type="ECO:0000256" key="6">
    <source>
        <dbReference type="ARBA" id="ARBA00022679"/>
    </source>
</evidence>
<proteinExistence type="inferred from homology"/>
<feature type="binding site" evidence="21">
    <location>
        <position position="18"/>
    </location>
    <ligand>
        <name>ATP</name>
        <dbReference type="ChEBI" id="CHEBI:30616"/>
    </ligand>
</feature>
<dbReference type="GO" id="GO:0042274">
    <property type="term" value="P:ribosomal small subunit biogenesis"/>
    <property type="evidence" value="ECO:0007669"/>
    <property type="project" value="UniProtKB-UniRule"/>
</dbReference>
<evidence type="ECO:0000313" key="23">
    <source>
        <dbReference type="EMBL" id="RGP65048.1"/>
    </source>
</evidence>
<feature type="binding site" evidence="20">
    <location>
        <begin position="287"/>
        <end position="288"/>
    </location>
    <ligand>
        <name>ITP</name>
        <dbReference type="ChEBI" id="CHEBI:61402"/>
    </ligand>
</feature>
<evidence type="ECO:0000313" key="24">
    <source>
        <dbReference type="Proteomes" id="UP000266152"/>
    </source>
</evidence>
<dbReference type="GO" id="GO:0004017">
    <property type="term" value="F:AMP kinase activity"/>
    <property type="evidence" value="ECO:0007669"/>
    <property type="project" value="UniProtKB-UniRule"/>
</dbReference>
<evidence type="ECO:0000256" key="22">
    <source>
        <dbReference type="RuleBase" id="RU003781"/>
    </source>
</evidence>
<keyword evidence="3 21" id="KW-0963">Cytoplasm</keyword>
<evidence type="ECO:0000256" key="3">
    <source>
        <dbReference type="ARBA" id="ARBA00022490"/>
    </source>
</evidence>
<gene>
    <name evidence="23" type="ORF">FSPOR_7438</name>
</gene>
<evidence type="ECO:0000256" key="10">
    <source>
        <dbReference type="ARBA" id="ARBA00022801"/>
    </source>
</evidence>
<feature type="binding site" evidence="21">
    <location>
        <position position="21"/>
    </location>
    <ligand>
        <name>ATP</name>
        <dbReference type="ChEBI" id="CHEBI:30616"/>
    </ligand>
</feature>
<evidence type="ECO:0000256" key="16">
    <source>
        <dbReference type="ARBA" id="ARBA00054940"/>
    </source>
</evidence>
<comment type="cofactor">
    <cofactor evidence="20">
        <name>Mg(2+)</name>
        <dbReference type="ChEBI" id="CHEBI:18420"/>
    </cofactor>
    <cofactor evidence="20">
        <name>Mn(2+)</name>
        <dbReference type="ChEBI" id="CHEBI:29035"/>
    </cofactor>
    <text evidence="20">Binds 1 divalent metal cation per subunit; can use either Mg(2+) or Mn(2+).</text>
</comment>
<dbReference type="CDD" id="cd00515">
    <property type="entry name" value="HAM1"/>
    <property type="match status" value="1"/>
</dbReference>
<feature type="binding site" evidence="20">
    <location>
        <begin position="389"/>
        <end position="390"/>
    </location>
    <ligand>
        <name>ITP</name>
        <dbReference type="ChEBI" id="CHEBI:61402"/>
    </ligand>
</feature>
<dbReference type="PANTHER" id="PTHR11067">
    <property type="entry name" value="INOSINE TRIPHOSPHATE PYROPHOSPHATASE/HAM1 PROTEIN"/>
    <property type="match status" value="1"/>
</dbReference>
<feature type="binding site" evidence="20">
    <location>
        <position position="384"/>
    </location>
    <ligand>
        <name>ITP</name>
        <dbReference type="ChEBI" id="CHEBI:61402"/>
    </ligand>
</feature>
<evidence type="ECO:0000256" key="12">
    <source>
        <dbReference type="ARBA" id="ARBA00022842"/>
    </source>
</evidence>
<keyword evidence="7 20" id="KW-0479">Metal-binding</keyword>
<feature type="binding site" evidence="21">
    <location>
        <position position="19"/>
    </location>
    <ligand>
        <name>ATP</name>
        <dbReference type="ChEBI" id="CHEBI:30616"/>
    </ligand>
</feature>
<dbReference type="GO" id="GO:0036222">
    <property type="term" value="F:XTP diphosphatase activity"/>
    <property type="evidence" value="ECO:0007669"/>
    <property type="project" value="UniProtKB-UniRule"/>
</dbReference>
<reference evidence="23 24" key="1">
    <citation type="journal article" date="2018" name="PLoS Pathog.">
        <title>Evolution of structural diversity of trichothecenes, a family of toxins produced by plant pathogenic and entomopathogenic fungi.</title>
        <authorList>
            <person name="Proctor R.H."/>
            <person name="McCormick S.P."/>
            <person name="Kim H.S."/>
            <person name="Cardoza R.E."/>
            <person name="Stanley A.M."/>
            <person name="Lindo L."/>
            <person name="Kelly A."/>
            <person name="Brown D.W."/>
            <person name="Lee T."/>
            <person name="Vaughan M.M."/>
            <person name="Alexander N.J."/>
            <person name="Busman M."/>
            <person name="Gutierrez S."/>
        </authorList>
    </citation>
    <scope>NUCLEOTIDE SEQUENCE [LARGE SCALE GENOMIC DNA]</scope>
    <source>
        <strain evidence="23 24">NRRL 3299</strain>
    </source>
</reference>
<evidence type="ECO:0000256" key="21">
    <source>
        <dbReference type="HAMAP-Rule" id="MF_03173"/>
    </source>
</evidence>
<comment type="subcellular location">
    <subcellularLocation>
        <location evidence="21">Cytoplasm</location>
    </subcellularLocation>
    <subcellularLocation>
        <location evidence="21">Nucleus</location>
    </subcellularLocation>
</comment>
<dbReference type="EC" id="2.7.4.3" evidence="21"/>
<protein>
    <recommendedName>
        <fullName evidence="20 21">Multifunctional fusion protein</fullName>
    </recommendedName>
    <domain>
        <recommendedName>
            <fullName evidence="20">Inosine triphosphate pyrophosphatase</fullName>
            <shortName evidence="20">ITPase</shortName>
            <shortName evidence="20">Inosine triphosphatase</shortName>
            <ecNumber evidence="20">3.6.1.66</ecNumber>
        </recommendedName>
        <alternativeName>
            <fullName evidence="20">Non-canonical purine NTP pyrophosphatase</fullName>
        </alternativeName>
        <alternativeName>
            <fullName evidence="20">Non-standard purine NTP pyrophosphatase</fullName>
        </alternativeName>
        <alternativeName>
            <fullName evidence="20">Nucleoside-triphosphate diphosphatase</fullName>
        </alternativeName>
        <alternativeName>
            <fullName evidence="20">Nucleoside-triphosphate pyrophosphatase</fullName>
        </alternativeName>
        <alternativeName>
            <fullName evidence="20">XTP/dITP diphosphatase</fullName>
            <shortName evidence="20">NTPase</shortName>
        </alternativeName>
    </domain>
    <domain>
        <recommendedName>
            <fullName evidence="21">Adenylate kinase isoenzyme 6 homolog</fullName>
            <shortName evidence="21">AK6</shortName>
            <ecNumber evidence="21">2.7.4.3</ecNumber>
        </recommendedName>
        <alternativeName>
            <fullName evidence="21">Dual activity adenylate kinase/ATPase</fullName>
            <shortName evidence="21">AK/ATPase</shortName>
        </alternativeName>
    </domain>
</protein>
<dbReference type="InterPro" id="IPR020618">
    <property type="entry name" value="Adenyl_kinase_AK6"/>
</dbReference>
<keyword evidence="10 20" id="KW-0378">Hydrolase</keyword>
<dbReference type="PANTHER" id="PTHR11067:SF9">
    <property type="entry name" value="INOSINE TRIPHOSPHATE PYROPHOSPHATASE"/>
    <property type="match status" value="1"/>
</dbReference>
<comment type="subunit">
    <text evidence="21">Interacts with small ribosomal subunit protein uS11. Not a structural component of 43S pre-ribosomes, but transiently interacts with them by binding to uS11.</text>
</comment>
<evidence type="ECO:0000256" key="20">
    <source>
        <dbReference type="HAMAP-Rule" id="MF_03148"/>
    </source>
</evidence>
<keyword evidence="4 21" id="KW-0690">Ribosome biogenesis</keyword>
<evidence type="ECO:0000256" key="13">
    <source>
        <dbReference type="ARBA" id="ARBA00023080"/>
    </source>
</evidence>
<evidence type="ECO:0000256" key="11">
    <source>
        <dbReference type="ARBA" id="ARBA00022840"/>
    </source>
</evidence>
<evidence type="ECO:0000256" key="19">
    <source>
        <dbReference type="ARBA" id="ARBA00093271"/>
    </source>
</evidence>
<dbReference type="HAMAP" id="MF_03148">
    <property type="entry name" value="HAM1_NTPase"/>
    <property type="match status" value="1"/>
</dbReference>
<comment type="catalytic activity">
    <reaction evidence="1 21">
        <text>AMP + ATP = 2 ADP</text>
        <dbReference type="Rhea" id="RHEA:12973"/>
        <dbReference type="ChEBI" id="CHEBI:30616"/>
        <dbReference type="ChEBI" id="CHEBI:456215"/>
        <dbReference type="ChEBI" id="CHEBI:456216"/>
        <dbReference type="EC" id="2.7.4.3"/>
    </reaction>
</comment>
<sequence>MTSRKSPNIIITGTPGVGKTTHCESLAERTGLRHLSVNQVVKDKECHEGWSDEFHSWIVDEDKASYFSLYSSNRPRTRWLLDAIEDDVKAGGCIIDWHACDLFPESWIDLVVVLRVDSSTLYDRLTARNYPDSKLQENIDSEIMEVLLQEAHEAFEKEIVIELTSNNSDEMDTNVDRIVAWLDQWKKDNSEYYDYVETWATVTTCLKIWMDDYSALPRRLKMAAHKVNFITGNANKLTEVKAILEPEIEVLSQPIDLEEMQGTLEEVTESKCRRAAELVKGPVLVEDTALCYNALKGLPGVYIKWFMTSIGHQGLNNLLAAYTDKSAEAVCTFGYCAGPGEKVILFQGRCPGKIVPPRGPPAFGWDAVFEYEGQTFAEMEKVEKNKISHRGRALAKLQAWFKDQQ</sequence>
<dbReference type="EMBL" id="PXOF01000107">
    <property type="protein sequence ID" value="RGP65048.1"/>
    <property type="molecule type" value="Genomic_DNA"/>
</dbReference>
<dbReference type="AlphaFoldDB" id="A0A395RY11"/>
<dbReference type="Gene3D" id="3.40.50.300">
    <property type="entry name" value="P-loop containing nucleotide triphosphate hydrolases"/>
    <property type="match status" value="1"/>
</dbReference>
<evidence type="ECO:0000256" key="17">
    <source>
        <dbReference type="ARBA" id="ARBA00093218"/>
    </source>
</evidence>
<dbReference type="GO" id="GO:0006364">
    <property type="term" value="P:rRNA processing"/>
    <property type="evidence" value="ECO:0007669"/>
    <property type="project" value="UniProtKB-KW"/>
</dbReference>
<dbReference type="HAMAP" id="MF_00039">
    <property type="entry name" value="Adenylate_kinase_AK6"/>
    <property type="match status" value="1"/>
</dbReference>
<dbReference type="InterPro" id="IPR029001">
    <property type="entry name" value="ITPase-like_fam"/>
</dbReference>
<dbReference type="InterPro" id="IPR027502">
    <property type="entry name" value="ITPase"/>
</dbReference>
<evidence type="ECO:0000256" key="4">
    <source>
        <dbReference type="ARBA" id="ARBA00022517"/>
    </source>
</evidence>
<comment type="similarity">
    <text evidence="21">Belongs to the adenylate kinase family. AK6 subfamily.</text>
</comment>
<evidence type="ECO:0000256" key="8">
    <source>
        <dbReference type="ARBA" id="ARBA00022741"/>
    </source>
</evidence>
<dbReference type="FunFam" id="3.40.50.300:FF:000372">
    <property type="entry name" value="Adenylate kinase isoenzyme 6 homolog"/>
    <property type="match status" value="1"/>
</dbReference>
<evidence type="ECO:0000256" key="2">
    <source>
        <dbReference type="ARBA" id="ARBA00008023"/>
    </source>
</evidence>
<evidence type="ECO:0000256" key="9">
    <source>
        <dbReference type="ARBA" id="ARBA00022777"/>
    </source>
</evidence>
<dbReference type="GO" id="GO:0016887">
    <property type="term" value="F:ATP hydrolysis activity"/>
    <property type="evidence" value="ECO:0007669"/>
    <property type="project" value="UniProtKB-UniRule"/>
</dbReference>
<comment type="function">
    <text evidence="20">Pyrophosphatase that hydrolyzes non-canonical purine nucleotides such as inosine triphosphate (ITP), deoxyinosine triphosphate (dITP) or xanthosine 5'-triphosphate (XTP) to their respective monophosphate derivatives. The enzyme does not distinguish between the deoxy- and ribose forms. Probably excludes non-canonical purines from RNA and DNA precursor pools, thus preventing their incorporation into RNA and DNA and avoiding chromosomal lesions.</text>
</comment>
<evidence type="ECO:0000256" key="5">
    <source>
        <dbReference type="ARBA" id="ARBA00022552"/>
    </source>
</evidence>
<feature type="binding site" evidence="20">
    <location>
        <position position="259"/>
    </location>
    <ligand>
        <name>Mg(2+)</name>
        <dbReference type="ChEBI" id="CHEBI:18420"/>
    </ligand>
</feature>
<comment type="catalytic activity">
    <reaction evidence="17">
        <text>ITP + H2O = IMP + diphosphate + H(+)</text>
        <dbReference type="Rhea" id="RHEA:29399"/>
        <dbReference type="ChEBI" id="CHEBI:15377"/>
        <dbReference type="ChEBI" id="CHEBI:15378"/>
        <dbReference type="ChEBI" id="CHEBI:33019"/>
        <dbReference type="ChEBI" id="CHEBI:58053"/>
        <dbReference type="ChEBI" id="CHEBI:61402"/>
        <dbReference type="EC" id="3.6.1.66"/>
    </reaction>
    <physiologicalReaction direction="left-to-right" evidence="17">
        <dbReference type="Rhea" id="RHEA:29400"/>
    </physiologicalReaction>
</comment>
<organism evidence="23 24">
    <name type="scientific">Fusarium sporotrichioides</name>
    <dbReference type="NCBI Taxonomy" id="5514"/>
    <lineage>
        <taxon>Eukaryota</taxon>
        <taxon>Fungi</taxon>
        <taxon>Dikarya</taxon>
        <taxon>Ascomycota</taxon>
        <taxon>Pezizomycotina</taxon>
        <taxon>Sordariomycetes</taxon>
        <taxon>Hypocreomycetidae</taxon>
        <taxon>Hypocreales</taxon>
        <taxon>Nectriaceae</taxon>
        <taxon>Fusarium</taxon>
    </lineage>
</organism>
<feature type="binding site" evidence="20">
    <location>
        <begin position="231"/>
        <end position="236"/>
    </location>
    <ligand>
        <name>ITP</name>
        <dbReference type="ChEBI" id="CHEBI:61402"/>
    </ligand>
</feature>
<evidence type="ECO:0000256" key="14">
    <source>
        <dbReference type="ARBA" id="ARBA00023211"/>
    </source>
</evidence>
<comment type="catalytic activity">
    <reaction evidence="18">
        <text>dITP + H2O = dIMP + diphosphate + H(+)</text>
        <dbReference type="Rhea" id="RHEA:28342"/>
        <dbReference type="ChEBI" id="CHEBI:15377"/>
        <dbReference type="ChEBI" id="CHEBI:15378"/>
        <dbReference type="ChEBI" id="CHEBI:33019"/>
        <dbReference type="ChEBI" id="CHEBI:61194"/>
        <dbReference type="ChEBI" id="CHEBI:61382"/>
        <dbReference type="EC" id="3.6.1.66"/>
    </reaction>
    <physiologicalReaction direction="left-to-right" evidence="18">
        <dbReference type="Rhea" id="RHEA:28343"/>
    </physiologicalReaction>
</comment>
<dbReference type="GO" id="GO:0005524">
    <property type="term" value="F:ATP binding"/>
    <property type="evidence" value="ECO:0007669"/>
    <property type="project" value="UniProtKB-KW"/>
</dbReference>
<evidence type="ECO:0000256" key="18">
    <source>
        <dbReference type="ARBA" id="ARBA00093255"/>
    </source>
</evidence>
<feature type="binding site" evidence="21">
    <location>
        <position position="128"/>
    </location>
    <ligand>
        <name>ATP</name>
        <dbReference type="ChEBI" id="CHEBI:30616"/>
    </ligand>
</feature>
<dbReference type="GO" id="GO:0009204">
    <property type="term" value="P:deoxyribonucleoside triphosphate catabolic process"/>
    <property type="evidence" value="ECO:0007669"/>
    <property type="project" value="UniProtKB-UniRule"/>
</dbReference>
<feature type="region of interest" description="NMPbind" evidence="21">
    <location>
        <begin position="36"/>
        <end position="59"/>
    </location>
</feature>
<dbReference type="Pfam" id="PF13238">
    <property type="entry name" value="AAA_18"/>
    <property type="match status" value="1"/>
</dbReference>
<dbReference type="GO" id="GO:0035870">
    <property type="term" value="F:dITP diphosphatase activity"/>
    <property type="evidence" value="ECO:0007669"/>
    <property type="project" value="UniProtKB-UniRule"/>
</dbReference>
<evidence type="ECO:0000256" key="1">
    <source>
        <dbReference type="ARBA" id="ARBA00000582"/>
    </source>
</evidence>
<keyword evidence="13 20" id="KW-0546">Nucleotide metabolism</keyword>
<keyword evidence="12 20" id="KW-0460">Magnesium</keyword>
<keyword evidence="5 21" id="KW-0698">rRNA processing</keyword>
<dbReference type="SUPFAM" id="SSF52540">
    <property type="entry name" value="P-loop containing nucleoside triphosphate hydrolases"/>
    <property type="match status" value="1"/>
</dbReference>
<dbReference type="Proteomes" id="UP000266152">
    <property type="component" value="Unassembled WGS sequence"/>
</dbReference>
<dbReference type="InterPro" id="IPR027417">
    <property type="entry name" value="P-loop_NTPase"/>
</dbReference>
<keyword evidence="14 20" id="KW-0464">Manganese</keyword>
<dbReference type="SUPFAM" id="SSF52972">
    <property type="entry name" value="ITPase-like"/>
    <property type="match status" value="1"/>
</dbReference>
<feature type="binding site" evidence="20">
    <location>
        <begin position="363"/>
        <end position="366"/>
    </location>
    <ligand>
        <name>ITP</name>
        <dbReference type="ChEBI" id="CHEBI:61402"/>
    </ligand>
</feature>
<keyword evidence="24" id="KW-1185">Reference proteome</keyword>
<comment type="caution">
    <text evidence="23">The sequence shown here is derived from an EMBL/GenBank/DDBJ whole genome shotgun (WGS) entry which is preliminary data.</text>
</comment>
<feature type="region of interest" description="LID" evidence="21">
    <location>
        <begin position="127"/>
        <end position="137"/>
    </location>
</feature>
<feature type="binding site" evidence="20">
    <location>
        <position position="287"/>
    </location>
    <ligand>
        <name>Mg(2+)</name>
        <dbReference type="ChEBI" id="CHEBI:18420"/>
    </ligand>
</feature>
<evidence type="ECO:0000256" key="15">
    <source>
        <dbReference type="ARBA" id="ARBA00023242"/>
    </source>
</evidence>
<dbReference type="GO" id="GO:0036220">
    <property type="term" value="F:ITP diphosphatase activity"/>
    <property type="evidence" value="ECO:0007669"/>
    <property type="project" value="UniProtKB-UniRule"/>
</dbReference>
<keyword evidence="9 21" id="KW-0418">Kinase</keyword>
<evidence type="ECO:0000256" key="7">
    <source>
        <dbReference type="ARBA" id="ARBA00022723"/>
    </source>
</evidence>
<keyword evidence="8 21" id="KW-0547">Nucleotide-binding</keyword>
<comment type="catalytic activity">
    <reaction evidence="19">
        <text>N(6)-hydroxy-dATP + H2O = N(6)-hydroxy-dAMP + diphosphate + H(+)</text>
        <dbReference type="Rhea" id="RHEA:83971"/>
        <dbReference type="ChEBI" id="CHEBI:15377"/>
        <dbReference type="ChEBI" id="CHEBI:15378"/>
        <dbReference type="ChEBI" id="CHEBI:33019"/>
        <dbReference type="ChEBI" id="CHEBI:233529"/>
        <dbReference type="ChEBI" id="CHEBI:233530"/>
    </reaction>
    <physiologicalReaction direction="left-to-right" evidence="19">
        <dbReference type="Rhea" id="RHEA:83972"/>
    </physiologicalReaction>
</comment>
<dbReference type="STRING" id="5514.A0A395RY11"/>
<comment type="catalytic activity">
    <reaction evidence="21">
        <text>ATP + H2O = ADP + phosphate + H(+)</text>
        <dbReference type="Rhea" id="RHEA:13065"/>
        <dbReference type="ChEBI" id="CHEBI:15377"/>
        <dbReference type="ChEBI" id="CHEBI:15378"/>
        <dbReference type="ChEBI" id="CHEBI:30616"/>
        <dbReference type="ChEBI" id="CHEBI:43474"/>
        <dbReference type="ChEBI" id="CHEBI:456216"/>
    </reaction>
</comment>
<comment type="function">
    <text evidence="16">Pyrophosphatase that hydrolyzes the non-canonical purine nucleotides inosine triphosphate (ITP), deoxyinosine triphosphate (dITP) as well as 2'-deoxy-N-6-hydroxylaminopurine triphosphate (dHAPTP) and xanthosine 5'-triphosphate (XTP) to their respective monophosphate derivatives. The enzyme does not distinguish between the deoxy- and ribose forms. Probably excludes non-canonical purines from RNA and DNA precursor pools, thus preventing their incorporation into RNA and DNA and avoiding chromosomal lesions.</text>
</comment>
<feature type="binding site" evidence="21">
    <location>
        <position position="16"/>
    </location>
    <ligand>
        <name>ATP</name>
        <dbReference type="ChEBI" id="CHEBI:30616"/>
    </ligand>
</feature>
<comment type="function">
    <text evidence="21">Broad-specificity nucleoside monophosphate (NMP) kinase that catalyzes the reversible transfer of the terminal phosphate group between nucleoside triphosphates and monophosphates. Has also ATPase activity. Involved in the late cytoplasmic maturation steps of the 40S ribosomal particles, specifically 18S rRNA maturation. While NMP activity is not required for ribosome maturation, ATPase activity is. Associates transiently with small ribosomal subunit protein uS11. ATP hydrolysis breaks the interaction with uS11. May temporarily remove uS11 from the ribosome to enable a conformational change of the ribosomal RNA that is needed for the final maturation step of the small ribosomal subunit. Its NMP activity may have a role in nuclear energy homeostasis.</text>
</comment>
<dbReference type="GO" id="GO:0005737">
    <property type="term" value="C:cytoplasm"/>
    <property type="evidence" value="ECO:0007669"/>
    <property type="project" value="UniProtKB-SubCell"/>
</dbReference>
<keyword evidence="11 21" id="KW-0067">ATP-binding</keyword>
<dbReference type="NCBIfam" id="TIGR00042">
    <property type="entry name" value="RdgB/HAM1 family non-canonical purine NTP pyrophosphatase"/>
    <property type="match status" value="1"/>
</dbReference>
<comment type="subunit">
    <text evidence="20">Homodimer.</text>
</comment>
<dbReference type="Gene3D" id="3.90.950.10">
    <property type="match status" value="1"/>
</dbReference>
<dbReference type="GO" id="GO:0046872">
    <property type="term" value="F:metal ion binding"/>
    <property type="evidence" value="ECO:0007669"/>
    <property type="project" value="UniProtKB-KW"/>
</dbReference>
<comment type="similarity">
    <text evidence="2 20 22">Belongs to the HAM1 NTPase family.</text>
</comment>
<dbReference type="EC" id="3.6.1.66" evidence="20"/>
<comment type="caution">
    <text evidence="21">Lacks conserved residue(s) required for the propagation of feature annotation.</text>
</comment>
<accession>A0A395RY11</accession>
<comment type="catalytic activity">
    <reaction evidence="20">
        <text>XTP + H2O = XMP + diphosphate + H(+)</text>
        <dbReference type="Rhea" id="RHEA:28610"/>
        <dbReference type="ChEBI" id="CHEBI:15377"/>
        <dbReference type="ChEBI" id="CHEBI:15378"/>
        <dbReference type="ChEBI" id="CHEBI:33019"/>
        <dbReference type="ChEBI" id="CHEBI:57464"/>
        <dbReference type="ChEBI" id="CHEBI:61314"/>
        <dbReference type="EC" id="3.6.1.66"/>
    </reaction>
</comment>